<reference evidence="3 4" key="1">
    <citation type="submission" date="2019-02" db="EMBL/GenBank/DDBJ databases">
        <title>Sequencing the genomes of 1000 actinobacteria strains.</title>
        <authorList>
            <person name="Klenk H.-P."/>
        </authorList>
    </citation>
    <scope>NUCLEOTIDE SEQUENCE [LARGE SCALE GENOMIC DNA]</scope>
    <source>
        <strain evidence="3 4">DSM 45779</strain>
    </source>
</reference>
<dbReference type="InterPro" id="IPR036388">
    <property type="entry name" value="WH-like_DNA-bd_sf"/>
</dbReference>
<dbReference type="InterPro" id="IPR000600">
    <property type="entry name" value="ROK"/>
</dbReference>
<feature type="domain" description="HTH marR-type" evidence="2">
    <location>
        <begin position="25"/>
        <end position="77"/>
    </location>
</feature>
<dbReference type="GO" id="GO:0016301">
    <property type="term" value="F:kinase activity"/>
    <property type="evidence" value="ECO:0007669"/>
    <property type="project" value="UniProtKB-KW"/>
</dbReference>
<dbReference type="SUPFAM" id="SSF46785">
    <property type="entry name" value="Winged helix' DNA-binding domain"/>
    <property type="match status" value="1"/>
</dbReference>
<dbReference type="Proteomes" id="UP000291591">
    <property type="component" value="Unassembled WGS sequence"/>
</dbReference>
<dbReference type="RefSeq" id="WP_207223444.1">
    <property type="nucleotide sequence ID" value="NZ_SHKL01000001.1"/>
</dbReference>
<keyword evidence="3" id="KW-0808">Transferase</keyword>
<dbReference type="Gene3D" id="3.30.420.40">
    <property type="match status" value="2"/>
</dbReference>
<dbReference type="InterPro" id="IPR036390">
    <property type="entry name" value="WH_DNA-bd_sf"/>
</dbReference>
<dbReference type="SUPFAM" id="SSF53067">
    <property type="entry name" value="Actin-like ATPase domain"/>
    <property type="match status" value="1"/>
</dbReference>
<gene>
    <name evidence="3" type="ORF">EV383_1107</name>
</gene>
<dbReference type="Pfam" id="PF00480">
    <property type="entry name" value="ROK"/>
    <property type="match status" value="1"/>
</dbReference>
<name>A0A4Q7UW26_PSEST</name>
<evidence type="ECO:0000256" key="1">
    <source>
        <dbReference type="ARBA" id="ARBA00006479"/>
    </source>
</evidence>
<evidence type="ECO:0000259" key="2">
    <source>
        <dbReference type="Pfam" id="PF12802"/>
    </source>
</evidence>
<dbReference type="EMBL" id="SHKL01000001">
    <property type="protein sequence ID" value="RZT84269.1"/>
    <property type="molecule type" value="Genomic_DNA"/>
</dbReference>
<dbReference type="Gene3D" id="1.10.10.10">
    <property type="entry name" value="Winged helix-like DNA-binding domain superfamily/Winged helix DNA-binding domain"/>
    <property type="match status" value="1"/>
</dbReference>
<dbReference type="PANTHER" id="PTHR18964">
    <property type="entry name" value="ROK (REPRESSOR, ORF, KINASE) FAMILY"/>
    <property type="match status" value="1"/>
</dbReference>
<dbReference type="Pfam" id="PF12802">
    <property type="entry name" value="MarR_2"/>
    <property type="match status" value="1"/>
</dbReference>
<keyword evidence="3" id="KW-0418">Kinase</keyword>
<dbReference type="InterPro" id="IPR000835">
    <property type="entry name" value="HTH_MarR-typ"/>
</dbReference>
<dbReference type="AlphaFoldDB" id="A0A4Q7UW26"/>
<dbReference type="GO" id="GO:0003700">
    <property type="term" value="F:DNA-binding transcription factor activity"/>
    <property type="evidence" value="ECO:0007669"/>
    <property type="project" value="InterPro"/>
</dbReference>
<organism evidence="3 4">
    <name type="scientific">Pseudonocardia sediminis</name>
    <dbReference type="NCBI Taxonomy" id="1397368"/>
    <lineage>
        <taxon>Bacteria</taxon>
        <taxon>Bacillati</taxon>
        <taxon>Actinomycetota</taxon>
        <taxon>Actinomycetes</taxon>
        <taxon>Pseudonocardiales</taxon>
        <taxon>Pseudonocardiaceae</taxon>
        <taxon>Pseudonocardia</taxon>
    </lineage>
</organism>
<dbReference type="PANTHER" id="PTHR18964:SF149">
    <property type="entry name" value="BIFUNCTIONAL UDP-N-ACETYLGLUCOSAMINE 2-EPIMERASE_N-ACETYLMANNOSAMINE KINASE"/>
    <property type="match status" value="1"/>
</dbReference>
<protein>
    <submittedName>
        <fullName evidence="3">Putative NBD/HSP70 family sugar kinase</fullName>
    </submittedName>
</protein>
<proteinExistence type="inferred from homology"/>
<accession>A0A4Q7UW26</accession>
<evidence type="ECO:0000313" key="4">
    <source>
        <dbReference type="Proteomes" id="UP000291591"/>
    </source>
</evidence>
<comment type="caution">
    <text evidence="3">The sequence shown here is derived from an EMBL/GenBank/DDBJ whole genome shotgun (WGS) entry which is preliminary data.</text>
</comment>
<sequence length="398" mass="41123">MSTEICGDARDTEPGRAAVERWRTTAEVLAEVRRRPGLTRVELARELNLASASATEITGRLRELGWIAEERAPSTGRGRPTTVVTVAPDGPVVVAVDVRYEDWRAALARLDGVPIAVRTGRHAHRDADTVVGTLRGVVAEMVRDSPGPVVGAGIAVAATVVDEHLAQDAGQGWSPLQPSRITEGTGVPVVVGNDATLAGVAEVRDGAAVGAGTALFLTVEVGIGGTLVVDGRPLSGARGTAGEYGHLPFGDPGRRCHCGARGCWHLDIGGRALAARMNEPSPSDPFSHALRVLDRAADGDAAAREAVAHVASRLARGVAGLVNVHDPDVTVLGGLGPALRAAAAPEFDEAYTDGLMAFRRDAPPPVRDAAHGPDATLRGALAIALDDATSPTGLARRS</sequence>
<dbReference type="InterPro" id="IPR043129">
    <property type="entry name" value="ATPase_NBD"/>
</dbReference>
<evidence type="ECO:0000313" key="3">
    <source>
        <dbReference type="EMBL" id="RZT84269.1"/>
    </source>
</evidence>
<comment type="similarity">
    <text evidence="1">Belongs to the ROK (NagC/XylR) family.</text>
</comment>
<keyword evidence="4" id="KW-1185">Reference proteome</keyword>